<evidence type="ECO:0000259" key="1">
    <source>
        <dbReference type="Pfam" id="PF14397"/>
    </source>
</evidence>
<proteinExistence type="predicted"/>
<organism evidence="2 3">
    <name type="scientific">Cystobacter ferrugineus</name>
    <dbReference type="NCBI Taxonomy" id="83449"/>
    <lineage>
        <taxon>Bacteria</taxon>
        <taxon>Pseudomonadati</taxon>
        <taxon>Myxococcota</taxon>
        <taxon>Myxococcia</taxon>
        <taxon>Myxococcales</taxon>
        <taxon>Cystobacterineae</taxon>
        <taxon>Archangiaceae</taxon>
        <taxon>Cystobacter</taxon>
    </lineage>
</organism>
<reference evidence="3" key="1">
    <citation type="submission" date="2016-11" db="EMBL/GenBank/DDBJ databases">
        <authorList>
            <person name="Shukria A."/>
            <person name="Stevens D.C."/>
        </authorList>
    </citation>
    <scope>NUCLEOTIDE SEQUENCE [LARGE SCALE GENOMIC DNA]</scope>
    <source>
        <strain evidence="3">Cbfe23</strain>
    </source>
</reference>
<feature type="domain" description="Alpha-L-glutamate ligase-related protein ATP-grasp" evidence="1">
    <location>
        <begin position="178"/>
        <end position="324"/>
    </location>
</feature>
<dbReference type="Pfam" id="PF14397">
    <property type="entry name" value="ATPgrasp_ST"/>
    <property type="match status" value="1"/>
</dbReference>
<name>A0A1L9BFG9_9BACT</name>
<dbReference type="SUPFAM" id="SSF56059">
    <property type="entry name" value="Glutathione synthetase ATP-binding domain-like"/>
    <property type="match status" value="1"/>
</dbReference>
<evidence type="ECO:0000313" key="3">
    <source>
        <dbReference type="Proteomes" id="UP000182229"/>
    </source>
</evidence>
<dbReference type="Proteomes" id="UP000182229">
    <property type="component" value="Unassembled WGS sequence"/>
</dbReference>
<reference evidence="2 3" key="2">
    <citation type="submission" date="2016-12" db="EMBL/GenBank/DDBJ databases">
        <title>Draft Genome Sequence of Cystobacter ferrugineus Strain Cbfe23.</title>
        <authorList>
            <person name="Akbar S."/>
            <person name="Dowd S.E."/>
            <person name="Stevens D.C."/>
        </authorList>
    </citation>
    <scope>NUCLEOTIDE SEQUENCE [LARGE SCALE GENOMIC DNA]</scope>
    <source>
        <strain evidence="2 3">Cbfe23</strain>
    </source>
</reference>
<dbReference type="EMBL" id="MPIN01000002">
    <property type="protein sequence ID" value="OJH41000.1"/>
    <property type="molecule type" value="Genomic_DNA"/>
</dbReference>
<dbReference type="STRING" id="83449.BON30_08820"/>
<gene>
    <name evidence="2" type="ORF">BON30_08820</name>
</gene>
<dbReference type="AlphaFoldDB" id="A0A1L9BFG9"/>
<keyword evidence="3" id="KW-1185">Reference proteome</keyword>
<comment type="caution">
    <text evidence="2">The sequence shown here is derived from an EMBL/GenBank/DDBJ whole genome shotgun (WGS) entry which is preliminary data.</text>
</comment>
<evidence type="ECO:0000313" key="2">
    <source>
        <dbReference type="EMBL" id="OJH41000.1"/>
    </source>
</evidence>
<sequence length="381" mass="41491">MLLWNRSSMVGTTLGGFLTDSPEGKQGLGALAARFPRVISLLFLGWPLVSVLLSRQKSLADWWNNWRVALDRPDLFLAVGRGPYSEADARETLSCLLHIIVGIHQYNHAPSSGFELDDKAAFHRLCVQHCLATVPLVGPSEVVPERAYIAKPMLSTQGRGIFKVMGHEVAGRVDFRTHILQPLLVNSSALARVAGPGAGLCTLRVNTLGTKYGEARVFGAFLRLARAGSLVDNFHAGGIACPVDLRTATVKAGAVEANKRARWSEVMSQRVHPDTGVPFADELRVPCFNEALALCEAAHRAMGPELLFCSWDVALTEEGPLLVESGSCLAGALEMLHRPDVRLYMDTLRERVEAMPEFVARSRRVEGSACLEMSSSKGLRP</sequence>
<accession>A0A1L9BFG9</accession>
<protein>
    <recommendedName>
        <fullName evidence="1">Alpha-L-glutamate ligase-related protein ATP-grasp domain-containing protein</fullName>
    </recommendedName>
</protein>
<dbReference type="InterPro" id="IPR039523">
    <property type="entry name" value="RimK-rel_E_lig_ATP-grasp"/>
</dbReference>